<feature type="compositionally biased region" description="Low complexity" evidence="1">
    <location>
        <begin position="326"/>
        <end position="339"/>
    </location>
</feature>
<dbReference type="Proteomes" id="UP000244803">
    <property type="component" value="Chromosome 3"/>
</dbReference>
<evidence type="ECO:0000313" key="3">
    <source>
        <dbReference type="EMBL" id="UKJ89141.1"/>
    </source>
</evidence>
<feature type="chain" id="PRO_5037478803" evidence="2">
    <location>
        <begin position="28"/>
        <end position="339"/>
    </location>
</feature>
<feature type="compositionally biased region" description="Basic and acidic residues" evidence="1">
    <location>
        <begin position="172"/>
        <end position="182"/>
    </location>
</feature>
<name>A0A976M624_THEOR</name>
<sequence>MKLNTISTVLAYLLAGGHWSLLVPVRADDADPTGATALKLFKDDGSGNPVEMAAADFTKKKVVGNDKYEFVSGVKCVSVKIGEAELWKKGDQAVNEPRYVTYNDTLKKVVVCGSKTLTYKKDSTTNEWKFVDPTAKTASGTGVTPPKAESASPGSSSVPAHGASSSAAPKAGADKEPEKKADNTQATPSDLKLFKDDGSGNGVAMAENTDYEKKTDNDVVTYKFNKGVKCTLVKVDDKDVWKKGDNGVNEPELVTFNDTTKRVVLLDNAKSVTYKKGADGNWKHLMTINRPKTANSAKTGDSSQAAPAPGSDSSSVASPEAKVETDSTSTASPETATSE</sequence>
<gene>
    <name evidence="3" type="ORF">MACJ_002388</name>
</gene>
<feature type="compositionally biased region" description="Polar residues" evidence="1">
    <location>
        <begin position="291"/>
        <end position="317"/>
    </location>
</feature>
<proteinExistence type="predicted"/>
<dbReference type="Pfam" id="PF04385">
    <property type="entry name" value="FAINT"/>
    <property type="match status" value="1"/>
</dbReference>
<accession>A0A976M624</accession>
<evidence type="ECO:0000256" key="1">
    <source>
        <dbReference type="SAM" id="MobiDB-lite"/>
    </source>
</evidence>
<evidence type="ECO:0000313" key="4">
    <source>
        <dbReference type="Proteomes" id="UP000244803"/>
    </source>
</evidence>
<dbReference type="InterPro" id="IPR007480">
    <property type="entry name" value="DUF529"/>
</dbReference>
<feature type="region of interest" description="Disordered" evidence="1">
    <location>
        <begin position="135"/>
        <end position="200"/>
    </location>
</feature>
<feature type="region of interest" description="Disordered" evidence="1">
    <location>
        <begin position="291"/>
        <end position="339"/>
    </location>
</feature>
<dbReference type="EMBL" id="CP056066">
    <property type="protein sequence ID" value="UKJ89141.1"/>
    <property type="molecule type" value="Genomic_DNA"/>
</dbReference>
<reference evidence="3" key="1">
    <citation type="submission" date="2022-07" db="EMBL/GenBank/DDBJ databases">
        <title>Evaluation of T. orientalis genome assembly methods using nanopore sequencing and analysis of variation between genomes.</title>
        <authorList>
            <person name="Yam J."/>
            <person name="Micallef M.L."/>
            <person name="Liu M."/>
            <person name="Djordjevic S.P."/>
            <person name="Bogema D.R."/>
            <person name="Jenkins C."/>
        </authorList>
    </citation>
    <scope>NUCLEOTIDE SEQUENCE</scope>
    <source>
        <strain evidence="3">Fish Creek</strain>
    </source>
</reference>
<evidence type="ECO:0000256" key="2">
    <source>
        <dbReference type="SAM" id="SignalP"/>
    </source>
</evidence>
<protein>
    <submittedName>
        <fullName evidence="3">Uncharacterized protein</fullName>
    </submittedName>
</protein>
<feature type="signal peptide" evidence="2">
    <location>
        <begin position="1"/>
        <end position="27"/>
    </location>
</feature>
<keyword evidence="2" id="KW-0732">Signal</keyword>
<dbReference type="AlphaFoldDB" id="A0A976M624"/>
<feature type="compositionally biased region" description="Low complexity" evidence="1">
    <location>
        <begin position="145"/>
        <end position="171"/>
    </location>
</feature>
<organism evidence="3 4">
    <name type="scientific">Theileria orientalis</name>
    <dbReference type="NCBI Taxonomy" id="68886"/>
    <lineage>
        <taxon>Eukaryota</taxon>
        <taxon>Sar</taxon>
        <taxon>Alveolata</taxon>
        <taxon>Apicomplexa</taxon>
        <taxon>Aconoidasida</taxon>
        <taxon>Piroplasmida</taxon>
        <taxon>Theileriidae</taxon>
        <taxon>Theileria</taxon>
    </lineage>
</organism>